<keyword evidence="2" id="KW-0812">Transmembrane</keyword>
<keyword evidence="2" id="KW-1133">Transmembrane helix</keyword>
<evidence type="ECO:0000313" key="4">
    <source>
        <dbReference type="Proteomes" id="UP000440041"/>
    </source>
</evidence>
<feature type="transmembrane region" description="Helical" evidence="2">
    <location>
        <begin position="126"/>
        <end position="147"/>
    </location>
</feature>
<evidence type="ECO:0000313" key="3">
    <source>
        <dbReference type="EMBL" id="KAB8298472.1"/>
    </source>
</evidence>
<feature type="transmembrane region" description="Helical" evidence="2">
    <location>
        <begin position="95"/>
        <end position="114"/>
    </location>
</feature>
<gene>
    <name evidence="3" type="ORF">DSM100238_0965</name>
</gene>
<keyword evidence="2" id="KW-0472">Membrane</keyword>
<feature type="transmembrane region" description="Helical" evidence="2">
    <location>
        <begin position="159"/>
        <end position="185"/>
    </location>
</feature>
<name>A0A6A2VXW5_9BIFI</name>
<comment type="caution">
    <text evidence="3">The sequence shown here is derived from an EMBL/GenBank/DDBJ whole genome shotgun (WGS) entry which is preliminary data.</text>
</comment>
<keyword evidence="4" id="KW-1185">Reference proteome</keyword>
<proteinExistence type="predicted"/>
<organism evidence="3 4">
    <name type="scientific">Bifidobacterium apri</name>
    <dbReference type="NCBI Taxonomy" id="1769423"/>
    <lineage>
        <taxon>Bacteria</taxon>
        <taxon>Bacillati</taxon>
        <taxon>Actinomycetota</taxon>
        <taxon>Actinomycetes</taxon>
        <taxon>Bifidobacteriales</taxon>
        <taxon>Bifidobacteriaceae</taxon>
        <taxon>Bifidobacterium</taxon>
    </lineage>
</organism>
<evidence type="ECO:0000256" key="2">
    <source>
        <dbReference type="SAM" id="Phobius"/>
    </source>
</evidence>
<protein>
    <submittedName>
        <fullName evidence="3">PTS cellobiose transporter subunit IIC</fullName>
    </submittedName>
</protein>
<reference evidence="3 4" key="1">
    <citation type="submission" date="2019-09" db="EMBL/GenBank/DDBJ databases">
        <title>Characterization of the phylogenetic diversity of two novel species belonging to the genus Bifidobacterium: Bifidobacterium cebidarum sp. nov. and Bifidobacterium leontopitheci sp. nov.</title>
        <authorList>
            <person name="Lugli G.A."/>
            <person name="Duranti S."/>
            <person name="Milani C."/>
            <person name="Turroni F."/>
            <person name="Ventura M."/>
        </authorList>
    </citation>
    <scope>NUCLEOTIDE SEQUENCE [LARGE SCALE GENOMIC DNA]</scope>
    <source>
        <strain evidence="3 4">DSM 100238</strain>
    </source>
</reference>
<evidence type="ECO:0000256" key="1">
    <source>
        <dbReference type="SAM" id="MobiDB-lite"/>
    </source>
</evidence>
<sequence length="202" mass="22126">MTDHTTTAEARQMPAEGQTRPGKKQRERGPIGRWIDAHPNIWEFILFNVLSNISTITRIVVTWIGTAVFVSWLGLTQPFSFLIFDYTGKGANGLGGFLTFLFAEVLAQVVNFIVQMKWVFKSDASFANAAWKYAILAVIIVVVNLTLPGHITSLCEGWGMAAGLAATIAAVVNTLLAVIVSYPLLKFWIMPKHGDTGKEAGK</sequence>
<dbReference type="Proteomes" id="UP000440041">
    <property type="component" value="Unassembled WGS sequence"/>
</dbReference>
<dbReference type="AlphaFoldDB" id="A0A6A2VXW5"/>
<accession>A0A6A2VXW5</accession>
<feature type="transmembrane region" description="Helical" evidence="2">
    <location>
        <begin position="56"/>
        <end position="75"/>
    </location>
</feature>
<feature type="region of interest" description="Disordered" evidence="1">
    <location>
        <begin position="1"/>
        <end position="29"/>
    </location>
</feature>
<dbReference type="EMBL" id="WBSO01000005">
    <property type="protein sequence ID" value="KAB8298472.1"/>
    <property type="molecule type" value="Genomic_DNA"/>
</dbReference>